<comment type="caution">
    <text evidence="5">The sequence shown here is derived from an EMBL/GenBank/DDBJ whole genome shotgun (WGS) entry which is preliminary data.</text>
</comment>
<gene>
    <name evidence="5" type="ORF">EJ903_22775</name>
</gene>
<dbReference type="PROSITE" id="PS50991">
    <property type="entry name" value="PYR_CT"/>
    <property type="match status" value="1"/>
</dbReference>
<keyword evidence="6" id="KW-1185">Reference proteome</keyword>
<dbReference type="GO" id="GO:0004419">
    <property type="term" value="F:hydroxymethylglutaryl-CoA lyase activity"/>
    <property type="evidence" value="ECO:0007669"/>
    <property type="project" value="TreeGrafter"/>
</dbReference>
<dbReference type="GO" id="GO:0006552">
    <property type="term" value="P:L-leucine catabolic process"/>
    <property type="evidence" value="ECO:0007669"/>
    <property type="project" value="TreeGrafter"/>
</dbReference>
<keyword evidence="3 5" id="KW-0456">Lyase</keyword>
<dbReference type="Gene3D" id="3.20.20.70">
    <property type="entry name" value="Aldolase class I"/>
    <property type="match status" value="1"/>
</dbReference>
<accession>A0A3S0R5U8</accession>
<evidence type="ECO:0000313" key="6">
    <source>
        <dbReference type="Proteomes" id="UP000277007"/>
    </source>
</evidence>
<evidence type="ECO:0000256" key="3">
    <source>
        <dbReference type="ARBA" id="ARBA00023239"/>
    </source>
</evidence>
<dbReference type="OrthoDB" id="9784013at2"/>
<dbReference type="SUPFAM" id="SSF51569">
    <property type="entry name" value="Aldolase"/>
    <property type="match status" value="1"/>
</dbReference>
<dbReference type="InterPro" id="IPR043594">
    <property type="entry name" value="HMGL"/>
</dbReference>
<dbReference type="InterPro" id="IPR000891">
    <property type="entry name" value="PYR_CT"/>
</dbReference>
<dbReference type="GO" id="GO:0046951">
    <property type="term" value="P:ketone body biosynthetic process"/>
    <property type="evidence" value="ECO:0007669"/>
    <property type="project" value="TreeGrafter"/>
</dbReference>
<evidence type="ECO:0000313" key="5">
    <source>
        <dbReference type="EMBL" id="RTR15594.1"/>
    </source>
</evidence>
<evidence type="ECO:0000256" key="2">
    <source>
        <dbReference type="ARBA" id="ARBA00022723"/>
    </source>
</evidence>
<name>A0A3S0R5U8_9PROT</name>
<sequence>MSVVEIVEVGPRDGFQAVVPIIPTADKIAVCQGLLDAGVTRLEAGAFVSPKAIPQMSDVREVLAAIGAPTGRRISVLAPNAKGGLLALAAGVDEIVFVISVSEAHNRSNVARSTEESFADLAVLLRTAPRAFRLRLNLATCFDCPFEGRVDEDRVCRFVEQALALTPALEFGVCDTTGRAFPDHVRRLMGRLRSQYGSEEVGFAFHGHDTYGLGIANALAAYDAGIRVFDAATGGLGGCPFAPGATGNTATEDLVFTFANMGVRTGIDLNRLLAVADRAVVLPGACVGGHVRALPRHRVVAA</sequence>
<evidence type="ECO:0000256" key="1">
    <source>
        <dbReference type="ARBA" id="ARBA00009405"/>
    </source>
</evidence>
<proteinExistence type="inferred from homology"/>
<reference evidence="5 6" key="1">
    <citation type="submission" date="2018-12" db="EMBL/GenBank/DDBJ databases">
        <authorList>
            <person name="Yang Y."/>
        </authorList>
    </citation>
    <scope>NUCLEOTIDE SEQUENCE [LARGE SCALE GENOMIC DNA]</scope>
    <source>
        <strain evidence="5 6">L-25-5w-1</strain>
    </source>
</reference>
<dbReference type="NCBIfam" id="NF004283">
    <property type="entry name" value="PRK05692.1"/>
    <property type="match status" value="1"/>
</dbReference>
<dbReference type="Pfam" id="PF00682">
    <property type="entry name" value="HMGL-like"/>
    <property type="match status" value="1"/>
</dbReference>
<evidence type="ECO:0000259" key="4">
    <source>
        <dbReference type="PROSITE" id="PS50991"/>
    </source>
</evidence>
<dbReference type="PANTHER" id="PTHR42738:SF7">
    <property type="entry name" value="HYDROXYMETHYLGLUTARYL-COA LYASE"/>
    <property type="match status" value="1"/>
</dbReference>
<dbReference type="RefSeq" id="WP_126619785.1">
    <property type="nucleotide sequence ID" value="NZ_JBHUCY010000026.1"/>
</dbReference>
<dbReference type="EMBL" id="RXMA01000033">
    <property type="protein sequence ID" value="RTR15594.1"/>
    <property type="molecule type" value="Genomic_DNA"/>
</dbReference>
<feature type="domain" description="Pyruvate carboxyltransferase" evidence="4">
    <location>
        <begin position="4"/>
        <end position="273"/>
    </location>
</feature>
<dbReference type="GO" id="GO:0046872">
    <property type="term" value="F:metal ion binding"/>
    <property type="evidence" value="ECO:0007669"/>
    <property type="project" value="UniProtKB-KW"/>
</dbReference>
<comment type="similarity">
    <text evidence="1">Belongs to the HMG-CoA lyase family.</text>
</comment>
<dbReference type="PANTHER" id="PTHR42738">
    <property type="entry name" value="HYDROXYMETHYLGLUTARYL-COA LYASE"/>
    <property type="match status" value="1"/>
</dbReference>
<organism evidence="5 6">
    <name type="scientific">Azospirillum griseum</name>
    <dbReference type="NCBI Taxonomy" id="2496639"/>
    <lineage>
        <taxon>Bacteria</taxon>
        <taxon>Pseudomonadati</taxon>
        <taxon>Pseudomonadota</taxon>
        <taxon>Alphaproteobacteria</taxon>
        <taxon>Rhodospirillales</taxon>
        <taxon>Azospirillaceae</taxon>
        <taxon>Azospirillum</taxon>
    </lineage>
</organism>
<dbReference type="InterPro" id="IPR013785">
    <property type="entry name" value="Aldolase_TIM"/>
</dbReference>
<keyword evidence="2" id="KW-0479">Metal-binding</keyword>
<dbReference type="Proteomes" id="UP000277007">
    <property type="component" value="Unassembled WGS sequence"/>
</dbReference>
<dbReference type="CDD" id="cd07938">
    <property type="entry name" value="DRE_TIM_HMGL"/>
    <property type="match status" value="1"/>
</dbReference>
<protein>
    <submittedName>
        <fullName evidence="5">Hydroxymethylglutaryl-CoA lyase</fullName>
    </submittedName>
</protein>
<dbReference type="AlphaFoldDB" id="A0A3S0R5U8"/>